<feature type="non-terminal residue" evidence="1">
    <location>
        <position position="104"/>
    </location>
</feature>
<name>A0AAV2B7Q4_9ARAC</name>
<accession>A0AAV2B7Q4</accession>
<comment type="caution">
    <text evidence="1">The sequence shown here is derived from an EMBL/GenBank/DDBJ whole genome shotgun (WGS) entry which is preliminary data.</text>
</comment>
<reference evidence="1 2" key="1">
    <citation type="submission" date="2024-04" db="EMBL/GenBank/DDBJ databases">
        <authorList>
            <person name="Rising A."/>
            <person name="Reimegard J."/>
            <person name="Sonavane S."/>
            <person name="Akerstrom W."/>
            <person name="Nylinder S."/>
            <person name="Hedman E."/>
            <person name="Kallberg Y."/>
        </authorList>
    </citation>
    <scope>NUCLEOTIDE SEQUENCE [LARGE SCALE GENOMIC DNA]</scope>
</reference>
<protein>
    <submittedName>
        <fullName evidence="1">Uncharacterized protein</fullName>
    </submittedName>
</protein>
<dbReference type="Proteomes" id="UP001497382">
    <property type="component" value="Unassembled WGS sequence"/>
</dbReference>
<sequence>MKVSLVSDYAEDQFSINSHLKSLQEECSKRKPDYTLIEDKMMRTFRYRITYVSTHSVAETLTCFPPLRQANELLNEAKRLGISMATLKEFLITRKSGIMEIVLK</sequence>
<evidence type="ECO:0000313" key="1">
    <source>
        <dbReference type="EMBL" id="CAL1292122.1"/>
    </source>
</evidence>
<organism evidence="1 2">
    <name type="scientific">Larinioides sclopetarius</name>
    <dbReference type="NCBI Taxonomy" id="280406"/>
    <lineage>
        <taxon>Eukaryota</taxon>
        <taxon>Metazoa</taxon>
        <taxon>Ecdysozoa</taxon>
        <taxon>Arthropoda</taxon>
        <taxon>Chelicerata</taxon>
        <taxon>Arachnida</taxon>
        <taxon>Araneae</taxon>
        <taxon>Araneomorphae</taxon>
        <taxon>Entelegynae</taxon>
        <taxon>Araneoidea</taxon>
        <taxon>Araneidae</taxon>
        <taxon>Larinioides</taxon>
    </lineage>
</organism>
<keyword evidence="2" id="KW-1185">Reference proteome</keyword>
<dbReference type="AlphaFoldDB" id="A0AAV2B7Q4"/>
<dbReference type="EMBL" id="CAXIEN010000300">
    <property type="protein sequence ID" value="CAL1292122.1"/>
    <property type="molecule type" value="Genomic_DNA"/>
</dbReference>
<proteinExistence type="predicted"/>
<gene>
    <name evidence="1" type="ORF">LARSCL_LOCUS17487</name>
</gene>
<evidence type="ECO:0000313" key="2">
    <source>
        <dbReference type="Proteomes" id="UP001497382"/>
    </source>
</evidence>